<feature type="transmembrane region" description="Helical" evidence="5">
    <location>
        <begin position="56"/>
        <end position="76"/>
    </location>
</feature>
<sequence>MKSYIKIVKAMFSGNKRVLAEAFSVMVILLALEMTIPVCVNKMIDSLAVENGIVTFLGGIFLFACAYGIVCFLSALNTKLYIRIGKHRCTRGTNEIK</sequence>
<name>C0FW04_9FIRM</name>
<organism evidence="6 7">
    <name type="scientific">Roseburia inulinivorans DSM 16841</name>
    <dbReference type="NCBI Taxonomy" id="622312"/>
    <lineage>
        <taxon>Bacteria</taxon>
        <taxon>Bacillati</taxon>
        <taxon>Bacillota</taxon>
        <taxon>Clostridia</taxon>
        <taxon>Lachnospirales</taxon>
        <taxon>Lachnospiraceae</taxon>
        <taxon>Roseburia</taxon>
    </lineage>
</organism>
<keyword evidence="3 5" id="KW-1133">Transmembrane helix</keyword>
<evidence type="ECO:0000313" key="6">
    <source>
        <dbReference type="EMBL" id="EEG93168.1"/>
    </source>
</evidence>
<reference evidence="6 7" key="1">
    <citation type="submission" date="2009-02" db="EMBL/GenBank/DDBJ databases">
        <authorList>
            <person name="Fulton L."/>
            <person name="Clifton S."/>
            <person name="Fulton B."/>
            <person name="Xu J."/>
            <person name="Minx P."/>
            <person name="Pepin K.H."/>
            <person name="Johnson M."/>
            <person name="Bhonagiri V."/>
            <person name="Nash W.E."/>
            <person name="Mardis E.R."/>
            <person name="Wilson R.K."/>
        </authorList>
    </citation>
    <scope>NUCLEOTIDE SEQUENCE [LARGE SCALE GENOMIC DNA]</scope>
    <source>
        <strain evidence="6 7">DSM 16841</strain>
    </source>
</reference>
<dbReference type="GeneID" id="75163271"/>
<accession>C0FW04</accession>
<keyword evidence="4 5" id="KW-0472">Membrane</keyword>
<dbReference type="GO" id="GO:0005886">
    <property type="term" value="C:plasma membrane"/>
    <property type="evidence" value="ECO:0007669"/>
    <property type="project" value="UniProtKB-SubCell"/>
</dbReference>
<dbReference type="GO" id="GO:0005524">
    <property type="term" value="F:ATP binding"/>
    <property type="evidence" value="ECO:0007669"/>
    <property type="project" value="InterPro"/>
</dbReference>
<evidence type="ECO:0000256" key="5">
    <source>
        <dbReference type="SAM" id="Phobius"/>
    </source>
</evidence>
<feature type="transmembrane region" description="Helical" evidence="5">
    <location>
        <begin position="21"/>
        <end position="44"/>
    </location>
</feature>
<protein>
    <submittedName>
        <fullName evidence="6">Uncharacterized protein</fullName>
    </submittedName>
</protein>
<dbReference type="RefSeq" id="WP_007887824.1">
    <property type="nucleotide sequence ID" value="NZ_ACFY01000113.1"/>
</dbReference>
<dbReference type="SUPFAM" id="SSF90123">
    <property type="entry name" value="ABC transporter transmembrane region"/>
    <property type="match status" value="1"/>
</dbReference>
<reference evidence="6 7" key="2">
    <citation type="submission" date="2009-03" db="EMBL/GenBank/DDBJ databases">
        <title>Draft genome sequence of Roseburia inulinivorans (DSM 16841).</title>
        <authorList>
            <person name="Sudarsanam P."/>
            <person name="Ley R."/>
            <person name="Guruge J."/>
            <person name="Turnbaugh P.J."/>
            <person name="Mahowald M."/>
            <person name="Liep D."/>
            <person name="Gordon J."/>
        </authorList>
    </citation>
    <scope>NUCLEOTIDE SEQUENCE [LARGE SCALE GENOMIC DNA]</scope>
    <source>
        <strain evidence="6 7">DSM 16841</strain>
    </source>
</reference>
<evidence type="ECO:0000256" key="4">
    <source>
        <dbReference type="ARBA" id="ARBA00023136"/>
    </source>
</evidence>
<dbReference type="Proteomes" id="UP000003561">
    <property type="component" value="Unassembled WGS sequence"/>
</dbReference>
<dbReference type="AlphaFoldDB" id="C0FW04"/>
<keyword evidence="2 5" id="KW-0812">Transmembrane</keyword>
<evidence type="ECO:0000256" key="2">
    <source>
        <dbReference type="ARBA" id="ARBA00022692"/>
    </source>
</evidence>
<dbReference type="EMBL" id="ACFY01000113">
    <property type="protein sequence ID" value="EEG93168.1"/>
    <property type="molecule type" value="Genomic_DNA"/>
</dbReference>
<gene>
    <name evidence="6" type="ORF">ROSEINA2194_02930</name>
</gene>
<proteinExistence type="predicted"/>
<comment type="caution">
    <text evidence="6">The sequence shown here is derived from an EMBL/GenBank/DDBJ whole genome shotgun (WGS) entry which is preliminary data.</text>
</comment>
<comment type="subcellular location">
    <subcellularLocation>
        <location evidence="1">Cell membrane</location>
        <topology evidence="1">Multi-pass membrane protein</topology>
    </subcellularLocation>
</comment>
<evidence type="ECO:0000313" key="7">
    <source>
        <dbReference type="Proteomes" id="UP000003561"/>
    </source>
</evidence>
<dbReference type="InterPro" id="IPR036640">
    <property type="entry name" value="ABC1_TM_sf"/>
</dbReference>
<evidence type="ECO:0000256" key="3">
    <source>
        <dbReference type="ARBA" id="ARBA00022989"/>
    </source>
</evidence>
<dbReference type="Gene3D" id="1.20.1560.10">
    <property type="entry name" value="ABC transporter type 1, transmembrane domain"/>
    <property type="match status" value="1"/>
</dbReference>
<evidence type="ECO:0000256" key="1">
    <source>
        <dbReference type="ARBA" id="ARBA00004651"/>
    </source>
</evidence>